<dbReference type="AlphaFoldDB" id="I0YKW5"/>
<dbReference type="Proteomes" id="UP000007264">
    <property type="component" value="Unassembled WGS sequence"/>
</dbReference>
<dbReference type="GeneID" id="17037207"/>
<name>I0YKW5_COCSC</name>
<dbReference type="OrthoDB" id="540290at2759"/>
<dbReference type="KEGG" id="csl:COCSUDRAFT_59519"/>
<sequence length="306" mass="33883">MQEKMEDYKKQLDGLSRKVDQLMAEKASLETRTQLLEKVVRMKDEKLDVQATNPEEYVNENEWPMHNLAMRRSVHDVLSLAKGGNPGISLDDMRNTSPQQMEQYHVEVVEFLSQQLIHPDVDIPGSATSELVNKIVLGMSHVGLNSEQKRQLLASHRRLLAKMDTIMRERTGIVVAVGLALPSADRPSISIDDCERSSDNYLQLCQVSDALKTSLAKEHQAVVQFYEETQTEHSPLTPLQEARILVEIFPHRFETLDFCSILATLKNEGAAAQGQGGSAPGAPCITTRTDLPPAGATSPSAAKEAD</sequence>
<evidence type="ECO:0000256" key="1">
    <source>
        <dbReference type="SAM" id="Coils"/>
    </source>
</evidence>
<evidence type="ECO:0000313" key="3">
    <source>
        <dbReference type="EMBL" id="EIE19034.1"/>
    </source>
</evidence>
<feature type="region of interest" description="Disordered" evidence="2">
    <location>
        <begin position="271"/>
        <end position="306"/>
    </location>
</feature>
<comment type="caution">
    <text evidence="3">The sequence shown here is derived from an EMBL/GenBank/DDBJ whole genome shotgun (WGS) entry which is preliminary data.</text>
</comment>
<accession>I0YKW5</accession>
<gene>
    <name evidence="3" type="ORF">COCSUDRAFT_59519</name>
</gene>
<organism evidence="3 4">
    <name type="scientific">Coccomyxa subellipsoidea (strain C-169)</name>
    <name type="common">Green microalga</name>
    <dbReference type="NCBI Taxonomy" id="574566"/>
    <lineage>
        <taxon>Eukaryota</taxon>
        <taxon>Viridiplantae</taxon>
        <taxon>Chlorophyta</taxon>
        <taxon>core chlorophytes</taxon>
        <taxon>Trebouxiophyceae</taxon>
        <taxon>Trebouxiophyceae incertae sedis</taxon>
        <taxon>Coccomyxaceae</taxon>
        <taxon>Coccomyxa</taxon>
        <taxon>Coccomyxa subellipsoidea</taxon>
    </lineage>
</organism>
<dbReference type="EMBL" id="AGSI01000020">
    <property type="protein sequence ID" value="EIE19034.1"/>
    <property type="molecule type" value="Genomic_DNA"/>
</dbReference>
<dbReference type="RefSeq" id="XP_005643578.1">
    <property type="nucleotide sequence ID" value="XM_005643521.1"/>
</dbReference>
<evidence type="ECO:0000256" key="2">
    <source>
        <dbReference type="SAM" id="MobiDB-lite"/>
    </source>
</evidence>
<feature type="coiled-coil region" evidence="1">
    <location>
        <begin position="5"/>
        <end position="39"/>
    </location>
</feature>
<reference evidence="3 4" key="1">
    <citation type="journal article" date="2012" name="Genome Biol.">
        <title>The genome of the polar eukaryotic microalga coccomyxa subellipsoidea reveals traits of cold adaptation.</title>
        <authorList>
            <person name="Blanc G."/>
            <person name="Agarkova I."/>
            <person name="Grimwood J."/>
            <person name="Kuo A."/>
            <person name="Brueggeman A."/>
            <person name="Dunigan D."/>
            <person name="Gurnon J."/>
            <person name="Ladunga I."/>
            <person name="Lindquist E."/>
            <person name="Lucas S."/>
            <person name="Pangilinan J."/>
            <person name="Proschold T."/>
            <person name="Salamov A."/>
            <person name="Schmutz J."/>
            <person name="Weeks D."/>
            <person name="Yamada T."/>
            <person name="Claverie J.M."/>
            <person name="Grigoriev I."/>
            <person name="Van Etten J."/>
            <person name="Lomsadze A."/>
            <person name="Borodovsky M."/>
        </authorList>
    </citation>
    <scope>NUCLEOTIDE SEQUENCE [LARGE SCALE GENOMIC DNA]</scope>
    <source>
        <strain evidence="3 4">C-169</strain>
    </source>
</reference>
<protein>
    <submittedName>
        <fullName evidence="3">Uncharacterized protein</fullName>
    </submittedName>
</protein>
<evidence type="ECO:0000313" key="4">
    <source>
        <dbReference type="Proteomes" id="UP000007264"/>
    </source>
</evidence>
<keyword evidence="1" id="KW-0175">Coiled coil</keyword>
<keyword evidence="4" id="KW-1185">Reference proteome</keyword>
<proteinExistence type="predicted"/>